<evidence type="ECO:0000313" key="4">
    <source>
        <dbReference type="Proteomes" id="UP000663760"/>
    </source>
</evidence>
<protein>
    <submittedName>
        <fullName evidence="3">Uncharacterized protein</fullName>
    </submittedName>
</protein>
<evidence type="ECO:0000313" key="3">
    <source>
        <dbReference type="EMBL" id="CAA7409818.1"/>
    </source>
</evidence>
<dbReference type="AlphaFoldDB" id="A0A7I8LKL9"/>
<accession>A0A7I8LKL9</accession>
<evidence type="ECO:0000313" key="2">
    <source>
        <dbReference type="EMBL" id="CAA2633445.1"/>
    </source>
</evidence>
<reference evidence="3" key="1">
    <citation type="submission" date="2020-02" db="EMBL/GenBank/DDBJ databases">
        <authorList>
            <person name="Scholz U."/>
            <person name="Mascher M."/>
            <person name="Fiebig A."/>
        </authorList>
    </citation>
    <scope>NUCLEOTIDE SEQUENCE</scope>
</reference>
<organism evidence="3 4">
    <name type="scientific">Spirodela intermedia</name>
    <name type="common">Intermediate duckweed</name>
    <dbReference type="NCBI Taxonomy" id="51605"/>
    <lineage>
        <taxon>Eukaryota</taxon>
        <taxon>Viridiplantae</taxon>
        <taxon>Streptophyta</taxon>
        <taxon>Embryophyta</taxon>
        <taxon>Tracheophyta</taxon>
        <taxon>Spermatophyta</taxon>
        <taxon>Magnoliopsida</taxon>
        <taxon>Liliopsida</taxon>
        <taxon>Araceae</taxon>
        <taxon>Lemnoideae</taxon>
        <taxon>Spirodela</taxon>
    </lineage>
</organism>
<proteinExistence type="predicted"/>
<dbReference type="EMBL" id="LR743603">
    <property type="protein sequence ID" value="CAA2633445.1"/>
    <property type="molecule type" value="Genomic_DNA"/>
</dbReference>
<gene>
    <name evidence="2" type="ORF">SI7747_16018966</name>
    <name evidence="3" type="ORF">SI8410_16020496</name>
</gene>
<name>A0A7I8LKL9_SPIIN</name>
<dbReference type="Proteomes" id="UP000663760">
    <property type="component" value="Chromosome 16"/>
</dbReference>
<feature type="region of interest" description="Disordered" evidence="1">
    <location>
        <begin position="1"/>
        <end position="27"/>
    </location>
</feature>
<dbReference type="EMBL" id="LR746279">
    <property type="protein sequence ID" value="CAA7409818.1"/>
    <property type="molecule type" value="Genomic_DNA"/>
</dbReference>
<evidence type="ECO:0000256" key="1">
    <source>
        <dbReference type="SAM" id="MobiDB-lite"/>
    </source>
</evidence>
<keyword evidence="4" id="KW-1185">Reference proteome</keyword>
<sequence>MQSEPSFWAQQGRGFRRPDSNENEDTVPGLCVTIGTFTITR</sequence>